<evidence type="ECO:0000313" key="3">
    <source>
        <dbReference type="Proteomes" id="UP000323142"/>
    </source>
</evidence>
<sequence length="172" mass="18449">MTSPARLETAPAPGRPITGRMVFAAFVLFFGTIIAVNTVMLRLATSTFPGLETDSAYREGQRFNAETLAAQAQAARGWRVEASIVRDAHGRAHVAVSAAESGGAALSDLTGTLRLSHPTDRRRDRTGDLVLAGAGRYEASLDDVGTGQWTVVITFERGGERLFLSRTRAMVE</sequence>
<keyword evidence="1" id="KW-1133">Transmembrane helix</keyword>
<protein>
    <submittedName>
        <fullName evidence="2">FixH family protein</fullName>
    </submittedName>
</protein>
<evidence type="ECO:0000256" key="1">
    <source>
        <dbReference type="SAM" id="Phobius"/>
    </source>
</evidence>
<evidence type="ECO:0000313" key="2">
    <source>
        <dbReference type="EMBL" id="KAA2236092.1"/>
    </source>
</evidence>
<dbReference type="Pfam" id="PF05751">
    <property type="entry name" value="FixH"/>
    <property type="match status" value="1"/>
</dbReference>
<gene>
    <name evidence="2" type="ORF">F0L46_15355</name>
</gene>
<dbReference type="Proteomes" id="UP000323142">
    <property type="component" value="Unassembled WGS sequence"/>
</dbReference>
<dbReference type="RefSeq" id="WP_149819076.1">
    <property type="nucleotide sequence ID" value="NZ_VUOA01000028.1"/>
</dbReference>
<dbReference type="AlphaFoldDB" id="A0A5B2VCG1"/>
<comment type="caution">
    <text evidence="2">The sequence shown here is derived from an EMBL/GenBank/DDBJ whole genome shotgun (WGS) entry which is preliminary data.</text>
</comment>
<feature type="transmembrane region" description="Helical" evidence="1">
    <location>
        <begin position="21"/>
        <end position="41"/>
    </location>
</feature>
<reference evidence="2 3" key="1">
    <citation type="submission" date="2019-09" db="EMBL/GenBank/DDBJ databases">
        <title>Salinarimonas rosea gen. nov., sp. nov., a new member of the a-2 subgroup of the Proteobacteria.</title>
        <authorList>
            <person name="Liu J."/>
        </authorList>
    </citation>
    <scope>NUCLEOTIDE SEQUENCE [LARGE SCALE GENOMIC DNA]</scope>
    <source>
        <strain evidence="2 3">BN140002</strain>
    </source>
</reference>
<dbReference type="InterPro" id="IPR018037">
    <property type="entry name" value="FixH_proteobacterial"/>
</dbReference>
<keyword evidence="1" id="KW-0812">Transmembrane</keyword>
<keyword evidence="1" id="KW-0472">Membrane</keyword>
<organism evidence="2 3">
    <name type="scientific">Salinarimonas soli</name>
    <dbReference type="NCBI Taxonomy" id="1638099"/>
    <lineage>
        <taxon>Bacteria</taxon>
        <taxon>Pseudomonadati</taxon>
        <taxon>Pseudomonadota</taxon>
        <taxon>Alphaproteobacteria</taxon>
        <taxon>Hyphomicrobiales</taxon>
        <taxon>Salinarimonadaceae</taxon>
        <taxon>Salinarimonas</taxon>
    </lineage>
</organism>
<dbReference type="PIRSF" id="PIRSF011386">
    <property type="entry name" value="FixH"/>
    <property type="match status" value="1"/>
</dbReference>
<dbReference type="EMBL" id="VUOA01000028">
    <property type="protein sequence ID" value="KAA2236092.1"/>
    <property type="molecule type" value="Genomic_DNA"/>
</dbReference>
<keyword evidence="3" id="KW-1185">Reference proteome</keyword>
<name>A0A5B2VCG1_9HYPH</name>
<reference evidence="2 3" key="2">
    <citation type="submission" date="2019-09" db="EMBL/GenBank/DDBJ databases">
        <authorList>
            <person name="Jin C."/>
        </authorList>
    </citation>
    <scope>NUCLEOTIDE SEQUENCE [LARGE SCALE GENOMIC DNA]</scope>
    <source>
        <strain evidence="2 3">BN140002</strain>
    </source>
</reference>
<accession>A0A5B2VCG1</accession>
<proteinExistence type="predicted"/>
<dbReference type="InterPro" id="IPR008620">
    <property type="entry name" value="FixH"/>
</dbReference>
<dbReference type="OrthoDB" id="1495896at2"/>